<keyword evidence="6" id="KW-0269">Exonuclease</keyword>
<evidence type="ECO:0000256" key="2">
    <source>
        <dbReference type="ARBA" id="ARBA00009797"/>
    </source>
</evidence>
<evidence type="ECO:0000256" key="1">
    <source>
        <dbReference type="ARBA" id="ARBA00001966"/>
    </source>
</evidence>
<evidence type="ECO:0000313" key="8">
    <source>
        <dbReference type="EMBL" id="KAK5689518.1"/>
    </source>
</evidence>
<evidence type="ECO:0000256" key="7">
    <source>
        <dbReference type="SAM" id="MobiDB-lite"/>
    </source>
</evidence>
<feature type="compositionally biased region" description="Polar residues" evidence="7">
    <location>
        <begin position="1"/>
        <end position="12"/>
    </location>
</feature>
<keyword evidence="4" id="KW-0408">Iron</keyword>
<keyword evidence="4" id="KW-0004">4Fe-4S</keyword>
<evidence type="ECO:0000313" key="9">
    <source>
        <dbReference type="Proteomes" id="UP001310594"/>
    </source>
</evidence>
<keyword evidence="4" id="KW-0411">Iron-sulfur</keyword>
<gene>
    <name evidence="8" type="ORF">LTR97_012858</name>
</gene>
<comment type="subunit">
    <text evidence="3">Monomer.</text>
</comment>
<comment type="cofactor">
    <cofactor evidence="1">
        <name>[4Fe-4S] cluster</name>
        <dbReference type="ChEBI" id="CHEBI:49883"/>
    </cofactor>
</comment>
<feature type="compositionally biased region" description="Basic and acidic residues" evidence="7">
    <location>
        <begin position="41"/>
        <end position="56"/>
    </location>
</feature>
<feature type="region of interest" description="Disordered" evidence="7">
    <location>
        <begin position="1"/>
        <end position="138"/>
    </location>
</feature>
<dbReference type="GO" id="GO:0036297">
    <property type="term" value="P:interstrand cross-link repair"/>
    <property type="evidence" value="ECO:0007669"/>
    <property type="project" value="TreeGrafter"/>
</dbReference>
<sequence>MEASVSSQNNAASLAPVDDSDYGSDLDEATIDALFSPPVDDVEKPVILDDHGDGRKSVVRLARTRGSASQASTAASQADTSKRAREPSIEIEYDESNRRTFSPSPEDVAQQQRRRERSASLETDGPPDTRSPLLRFRTPPKKGLSVTDLVSPAWCELQYFYSLSRYGRVRRTPAMKAGSSVHKVLEEQVHTEVPVEVVTKEDRFGLRIWNVVQGLRTLRRTGMTRELEVWGVIEGETLNGIIDQVTTVCPDEEAEVKMLLEIETAAHNGIKKTKEKHLPPDQRTLGQYFGNNTFESQNSSTLESRNGGGWLGTLHSETEPAKKLYIVDVKTRQSKSLPAHGSQTRPTYYQLMLYHRLFSSLAANEVPAERVFERYQVDAKAQFSDSFIAQIGTLGVGFEDDGGAIDEWGGADAGMERGGDDLETLLTHNTNEKLWAFMISEFARTVPSSASVSTLLTAEFRSGSSGSLLGRRHFSHASPELDAYVQDELSWWRGERPAKGVQIEEAFKCGYCEFAEGCEWRASKVEEGVKKMRLRKDKGRKSEV</sequence>
<keyword evidence="6" id="KW-0378">Hydrolase</keyword>
<dbReference type="GO" id="GO:0005739">
    <property type="term" value="C:mitochondrion"/>
    <property type="evidence" value="ECO:0007669"/>
    <property type="project" value="TreeGrafter"/>
</dbReference>
<evidence type="ECO:0008006" key="10">
    <source>
        <dbReference type="Google" id="ProtNLM"/>
    </source>
</evidence>
<keyword evidence="5" id="KW-0540">Nuclease</keyword>
<comment type="similarity">
    <text evidence="2">Belongs to the EXO5 family.</text>
</comment>
<dbReference type="EMBL" id="JAVRQU010000031">
    <property type="protein sequence ID" value="KAK5689518.1"/>
    <property type="molecule type" value="Genomic_DNA"/>
</dbReference>
<proteinExistence type="inferred from homology"/>
<dbReference type="PANTHER" id="PTHR14464:SF4">
    <property type="entry name" value="EXONUCLEASE V"/>
    <property type="match status" value="1"/>
</dbReference>
<reference evidence="8" key="1">
    <citation type="submission" date="2023-08" db="EMBL/GenBank/DDBJ databases">
        <title>Black Yeasts Isolated from many extreme environments.</title>
        <authorList>
            <person name="Coleine C."/>
            <person name="Stajich J.E."/>
            <person name="Selbmann L."/>
        </authorList>
    </citation>
    <scope>NUCLEOTIDE SEQUENCE</scope>
    <source>
        <strain evidence="8">CCFEE 5810</strain>
    </source>
</reference>
<evidence type="ECO:0000256" key="4">
    <source>
        <dbReference type="ARBA" id="ARBA00022485"/>
    </source>
</evidence>
<evidence type="ECO:0000256" key="6">
    <source>
        <dbReference type="ARBA" id="ARBA00022839"/>
    </source>
</evidence>
<dbReference type="Pfam" id="PF09810">
    <property type="entry name" value="Exo5"/>
    <property type="match status" value="1"/>
</dbReference>
<dbReference type="Proteomes" id="UP001310594">
    <property type="component" value="Unassembled WGS sequence"/>
</dbReference>
<protein>
    <recommendedName>
        <fullName evidence="10">Defects in morphology protein 1</fullName>
    </recommendedName>
</protein>
<comment type="caution">
    <text evidence="8">The sequence shown here is derived from an EMBL/GenBank/DDBJ whole genome shotgun (WGS) entry which is preliminary data.</text>
</comment>
<dbReference type="InterPro" id="IPR019190">
    <property type="entry name" value="EXOV"/>
</dbReference>
<dbReference type="GO" id="GO:0045145">
    <property type="term" value="F:single-stranded DNA 5'-3' DNA exonuclease activity"/>
    <property type="evidence" value="ECO:0007669"/>
    <property type="project" value="InterPro"/>
</dbReference>
<organism evidence="8 9">
    <name type="scientific">Elasticomyces elasticus</name>
    <dbReference type="NCBI Taxonomy" id="574655"/>
    <lineage>
        <taxon>Eukaryota</taxon>
        <taxon>Fungi</taxon>
        <taxon>Dikarya</taxon>
        <taxon>Ascomycota</taxon>
        <taxon>Pezizomycotina</taxon>
        <taxon>Dothideomycetes</taxon>
        <taxon>Dothideomycetidae</taxon>
        <taxon>Mycosphaerellales</taxon>
        <taxon>Teratosphaeriaceae</taxon>
        <taxon>Elasticomyces</taxon>
    </lineage>
</organism>
<name>A0AAN7ZKG0_9PEZI</name>
<dbReference type="GO" id="GO:0005634">
    <property type="term" value="C:nucleus"/>
    <property type="evidence" value="ECO:0007669"/>
    <property type="project" value="TreeGrafter"/>
</dbReference>
<feature type="compositionally biased region" description="Acidic residues" evidence="7">
    <location>
        <begin position="18"/>
        <end position="30"/>
    </location>
</feature>
<evidence type="ECO:0000256" key="3">
    <source>
        <dbReference type="ARBA" id="ARBA00011245"/>
    </source>
</evidence>
<feature type="compositionally biased region" description="Low complexity" evidence="7">
    <location>
        <begin position="67"/>
        <end position="79"/>
    </location>
</feature>
<dbReference type="PANTHER" id="PTHR14464">
    <property type="entry name" value="EXONUCLEASE V"/>
    <property type="match status" value="1"/>
</dbReference>
<keyword evidence="4" id="KW-0479">Metal-binding</keyword>
<evidence type="ECO:0000256" key="5">
    <source>
        <dbReference type="ARBA" id="ARBA00022722"/>
    </source>
</evidence>
<dbReference type="AlphaFoldDB" id="A0AAN7ZKG0"/>
<dbReference type="GO" id="GO:0051539">
    <property type="term" value="F:4 iron, 4 sulfur cluster binding"/>
    <property type="evidence" value="ECO:0007669"/>
    <property type="project" value="UniProtKB-KW"/>
</dbReference>
<accession>A0AAN7ZKG0</accession>